<feature type="transmembrane region" description="Helical" evidence="1">
    <location>
        <begin position="20"/>
        <end position="36"/>
    </location>
</feature>
<protein>
    <submittedName>
        <fullName evidence="3">CPBP family intramembrane metalloprotease</fullName>
    </submittedName>
</protein>
<gene>
    <name evidence="3" type="ORF">GXP67_33840</name>
</gene>
<dbReference type="EMBL" id="CP048222">
    <property type="protein sequence ID" value="QHT71285.1"/>
    <property type="molecule type" value="Genomic_DNA"/>
</dbReference>
<evidence type="ECO:0000313" key="4">
    <source>
        <dbReference type="Proteomes" id="UP000480178"/>
    </source>
</evidence>
<feature type="transmembrane region" description="Helical" evidence="1">
    <location>
        <begin position="113"/>
        <end position="135"/>
    </location>
</feature>
<name>A0A6C0GT02_9BACT</name>
<dbReference type="InterPro" id="IPR003675">
    <property type="entry name" value="Rce1/LyrA-like_dom"/>
</dbReference>
<organism evidence="3 4">
    <name type="scientific">Rhodocytophaga rosea</name>
    <dbReference type="NCBI Taxonomy" id="2704465"/>
    <lineage>
        <taxon>Bacteria</taxon>
        <taxon>Pseudomonadati</taxon>
        <taxon>Bacteroidota</taxon>
        <taxon>Cytophagia</taxon>
        <taxon>Cytophagales</taxon>
        <taxon>Rhodocytophagaceae</taxon>
        <taxon>Rhodocytophaga</taxon>
    </lineage>
</organism>
<evidence type="ECO:0000313" key="3">
    <source>
        <dbReference type="EMBL" id="QHT71285.1"/>
    </source>
</evidence>
<sequence>MKSDRTHTEPITPISDKRRIVEIIAVLCTGVGKFIFMDALNWKLPFIITAIIGWSMYIAFRYSQHKGILAYWGFRMDNFKKALRKVLPFGIVSVIGFVVIGAIQGTLNPTWHILPILIIYPIWGTIQQFLLIGLVAGNGQDLNTISIPKIVIILLAALLFAGVHYPNYWLIAATFVLALFYGYIYLQVRNVYVLGLFHGWVDCSFTQLLTAIPLWKYLENCFPEI</sequence>
<keyword evidence="1" id="KW-0472">Membrane</keyword>
<dbReference type="Proteomes" id="UP000480178">
    <property type="component" value="Chromosome"/>
</dbReference>
<keyword evidence="3" id="KW-0378">Hydrolase</keyword>
<dbReference type="GO" id="GO:0008237">
    <property type="term" value="F:metallopeptidase activity"/>
    <property type="evidence" value="ECO:0007669"/>
    <property type="project" value="UniProtKB-KW"/>
</dbReference>
<dbReference type="GO" id="GO:0004175">
    <property type="term" value="F:endopeptidase activity"/>
    <property type="evidence" value="ECO:0007669"/>
    <property type="project" value="UniProtKB-ARBA"/>
</dbReference>
<dbReference type="GO" id="GO:0080120">
    <property type="term" value="P:CAAX-box protein maturation"/>
    <property type="evidence" value="ECO:0007669"/>
    <property type="project" value="UniProtKB-ARBA"/>
</dbReference>
<keyword evidence="1" id="KW-1133">Transmembrane helix</keyword>
<keyword evidence="3" id="KW-0645">Protease</keyword>
<keyword evidence="3" id="KW-0482">Metalloprotease</keyword>
<keyword evidence="4" id="KW-1185">Reference proteome</keyword>
<feature type="transmembrane region" description="Helical" evidence="1">
    <location>
        <begin position="86"/>
        <end position="107"/>
    </location>
</feature>
<dbReference type="AlphaFoldDB" id="A0A6C0GT02"/>
<dbReference type="RefSeq" id="WP_162447224.1">
    <property type="nucleotide sequence ID" value="NZ_CP048222.1"/>
</dbReference>
<feature type="transmembrane region" description="Helical" evidence="1">
    <location>
        <begin position="42"/>
        <end position="60"/>
    </location>
</feature>
<dbReference type="GO" id="GO:0006508">
    <property type="term" value="P:proteolysis"/>
    <property type="evidence" value="ECO:0007669"/>
    <property type="project" value="UniProtKB-KW"/>
</dbReference>
<keyword evidence="1" id="KW-0812">Transmembrane</keyword>
<feature type="domain" description="CAAX prenyl protease 2/Lysostaphin resistance protein A-like" evidence="2">
    <location>
        <begin position="117"/>
        <end position="202"/>
    </location>
</feature>
<proteinExistence type="predicted"/>
<evidence type="ECO:0000259" key="2">
    <source>
        <dbReference type="Pfam" id="PF02517"/>
    </source>
</evidence>
<dbReference type="KEGG" id="rhoz:GXP67_33840"/>
<feature type="transmembrane region" description="Helical" evidence="1">
    <location>
        <begin position="142"/>
        <end position="162"/>
    </location>
</feature>
<evidence type="ECO:0000256" key="1">
    <source>
        <dbReference type="SAM" id="Phobius"/>
    </source>
</evidence>
<dbReference type="Pfam" id="PF02517">
    <property type="entry name" value="Rce1-like"/>
    <property type="match status" value="1"/>
</dbReference>
<reference evidence="3 4" key="1">
    <citation type="submission" date="2020-01" db="EMBL/GenBank/DDBJ databases">
        <authorList>
            <person name="Kim M.K."/>
        </authorList>
    </citation>
    <scope>NUCLEOTIDE SEQUENCE [LARGE SCALE GENOMIC DNA]</scope>
    <source>
        <strain evidence="3 4">172606-1</strain>
    </source>
</reference>
<accession>A0A6C0GT02</accession>
<feature type="transmembrane region" description="Helical" evidence="1">
    <location>
        <begin position="168"/>
        <end position="186"/>
    </location>
</feature>